<protein>
    <recommendedName>
        <fullName evidence="9">RNA-dependent RNA polymerase</fullName>
        <ecNumber evidence="9">2.7.7.48</ecNumber>
    </recommendedName>
</protein>
<reference evidence="11" key="1">
    <citation type="submission" date="2022-08" db="EMBL/GenBank/DDBJ databases">
        <authorList>
            <person name="Kallberg Y."/>
            <person name="Tangrot J."/>
            <person name="Rosling A."/>
        </authorList>
    </citation>
    <scope>NUCLEOTIDE SEQUENCE</scope>
    <source>
        <strain evidence="11">Wild A</strain>
    </source>
</reference>
<dbReference type="InterPro" id="IPR007855">
    <property type="entry name" value="RDRP"/>
</dbReference>
<dbReference type="Pfam" id="PF00076">
    <property type="entry name" value="RRM_1"/>
    <property type="match status" value="1"/>
</dbReference>
<dbReference type="EMBL" id="CAMKVN010000842">
    <property type="protein sequence ID" value="CAI2171645.1"/>
    <property type="molecule type" value="Genomic_DNA"/>
</dbReference>
<dbReference type="Gene3D" id="3.30.70.330">
    <property type="match status" value="1"/>
</dbReference>
<comment type="caution">
    <text evidence="11">The sequence shown here is derived from an EMBL/GenBank/DDBJ whole genome shotgun (WGS) entry which is preliminary data.</text>
</comment>
<evidence type="ECO:0000256" key="5">
    <source>
        <dbReference type="ARBA" id="ARBA00022884"/>
    </source>
</evidence>
<evidence type="ECO:0000313" key="11">
    <source>
        <dbReference type="EMBL" id="CAI2171645.1"/>
    </source>
</evidence>
<evidence type="ECO:0000256" key="2">
    <source>
        <dbReference type="ARBA" id="ARBA00022484"/>
    </source>
</evidence>
<proteinExistence type="inferred from homology"/>
<keyword evidence="6" id="KW-0943">RNA-mediated gene silencing</keyword>
<dbReference type="PANTHER" id="PTHR23079">
    <property type="entry name" value="RNA-DEPENDENT RNA POLYMERASE"/>
    <property type="match status" value="1"/>
</dbReference>
<dbReference type="SMART" id="SM00360">
    <property type="entry name" value="RRM"/>
    <property type="match status" value="1"/>
</dbReference>
<keyword evidence="4 9" id="KW-0548">Nucleotidyltransferase</keyword>
<name>A0A9W4SJS1_9GLOM</name>
<dbReference type="InterPro" id="IPR057596">
    <property type="entry name" value="RDRP_core"/>
</dbReference>
<dbReference type="Pfam" id="PF26253">
    <property type="entry name" value="RdRP_head"/>
    <property type="match status" value="1"/>
</dbReference>
<dbReference type="PROSITE" id="PS50102">
    <property type="entry name" value="RRM"/>
    <property type="match status" value="1"/>
</dbReference>
<keyword evidence="3 9" id="KW-0808">Transferase</keyword>
<sequence length="1165" mass="134679">MTEEKIVFVCNIPFEAIATNVVETLSGFGPIISCDLPHKNNEIFGYGFVEFENKEDAADSIEFTARQKLLCLGRALRVSLSNSTRHKKTKWNHVNEDVFNLSSLEIGNWGGQSIVHTKRKEQSAFLKEWKYPEYYEKPRVYFSETSEAFILEGFNLSKDSHGTNKKKRVKIPFHILEDTTEVFKDEGDGVISLYISLKHPPYLYREALEKETTEIENAIGRFSWEQIDQGHWIRTIDWTGIVNVFGRCLVYRLIFRDELNKLNTVLNNLKAKGVPRPIPQYSIKVIDKPIYSKEYLEDSAFQVLPFRICYKLESLISQGTLTFCEIRESNMLERLSHLILFEEQEIIAWHALNQISTKYWDPFDKKYQDRPISIFETAIKNFKSEFTIWHPSNPNLKLTNNTHCAWVNHATITPTKIYFDGPNYEQSNRILRLYEDKIDRFLRITFTEEDLDRMFVNKFDDVDIINLRIMYIMTNGFNVAGRHYEFLAFSSSQLQDTSCWFVATDGEFNANFIRAHMGDFSQIKAPALYASRMGQCFTSTIGTLELSQNQVDYTLEEIERNDFKFSDGCGKISESLAKRAAKEYWGTKKPKDEEIPSVFQIRFGGCKGMVAVDPNLEGDVLCIRPSQEKFKAESSILEIVKSVRTPLPGHLNKQIILILSAHGVPDHVFIQLQNKIRKDIDSMMTNEDQAREIVKRGAIVRECSHIARTMLSMIGAGMMRGTDPFLKAILECTRVYALKTLRQKARILMPNSYILLGVIDETGILEEDEIFVQTSTIINENLTFDKKNDKILREHKIWKGPAVITRNPCLHPGDLRKAEAVDVPELHHLRNCVVFSQKGYRPLPNCLSGGDLDGDTFFVCFDERIFITENEDPMEFDSQGRRELDRDVEIGDICEFFKDYMLNNRLGQIANLHSVFADFTAEGVKSNECIKLAEMHSNAVDFNKTGYPVLNALPTMKEYPDFMENQFKESYESNKVLGKLYRNIQLDLPGKDPLLKYKETAIDEDFVYDGYQDYIEDAIACRDYYNDEIRKLMRKYNVKTEVEVLTAQLLGLRNNDSRKAKEKRKSISGTSSFIIYHYRKLFLMNLQEAHNIHNTNDEISPFNLDIHIPINEKSKAKASAWYIVTYTQGELPYNGKNKITLLSFPWVVSDVLLAIRRNKLLKRLN</sequence>
<keyword evidence="5 8" id="KW-0694">RNA-binding</keyword>
<dbReference type="GO" id="GO:0030422">
    <property type="term" value="P:siRNA processing"/>
    <property type="evidence" value="ECO:0007669"/>
    <property type="project" value="TreeGrafter"/>
</dbReference>
<feature type="domain" description="RRM" evidence="10">
    <location>
        <begin position="5"/>
        <end position="83"/>
    </location>
</feature>
<dbReference type="GO" id="GO:0031380">
    <property type="term" value="C:nuclear RNA-directed RNA polymerase complex"/>
    <property type="evidence" value="ECO:0007669"/>
    <property type="project" value="TreeGrafter"/>
</dbReference>
<keyword evidence="12" id="KW-1185">Reference proteome</keyword>
<dbReference type="SUPFAM" id="SSF54928">
    <property type="entry name" value="RNA-binding domain, RBD"/>
    <property type="match status" value="1"/>
</dbReference>
<evidence type="ECO:0000256" key="6">
    <source>
        <dbReference type="ARBA" id="ARBA00023158"/>
    </source>
</evidence>
<dbReference type="AlphaFoldDB" id="A0A9W4SJS1"/>
<dbReference type="CDD" id="cd00590">
    <property type="entry name" value="RRM_SF"/>
    <property type="match status" value="1"/>
</dbReference>
<evidence type="ECO:0000256" key="7">
    <source>
        <dbReference type="ARBA" id="ARBA00048744"/>
    </source>
</evidence>
<dbReference type="GO" id="GO:0003723">
    <property type="term" value="F:RNA binding"/>
    <property type="evidence" value="ECO:0007669"/>
    <property type="project" value="UniProtKB-UniRule"/>
</dbReference>
<organism evidence="11 12">
    <name type="scientific">Funneliformis geosporum</name>
    <dbReference type="NCBI Taxonomy" id="1117311"/>
    <lineage>
        <taxon>Eukaryota</taxon>
        <taxon>Fungi</taxon>
        <taxon>Fungi incertae sedis</taxon>
        <taxon>Mucoromycota</taxon>
        <taxon>Glomeromycotina</taxon>
        <taxon>Glomeromycetes</taxon>
        <taxon>Glomerales</taxon>
        <taxon>Glomeraceae</taxon>
        <taxon>Funneliformis</taxon>
    </lineage>
</organism>
<comment type="catalytic activity">
    <reaction evidence="7 9">
        <text>RNA(n) + a ribonucleoside 5'-triphosphate = RNA(n+1) + diphosphate</text>
        <dbReference type="Rhea" id="RHEA:21248"/>
        <dbReference type="Rhea" id="RHEA-COMP:14527"/>
        <dbReference type="Rhea" id="RHEA-COMP:17342"/>
        <dbReference type="ChEBI" id="CHEBI:33019"/>
        <dbReference type="ChEBI" id="CHEBI:61557"/>
        <dbReference type="ChEBI" id="CHEBI:140395"/>
        <dbReference type="EC" id="2.7.7.48"/>
    </reaction>
</comment>
<dbReference type="InterPro" id="IPR000504">
    <property type="entry name" value="RRM_dom"/>
</dbReference>
<dbReference type="Pfam" id="PF05183">
    <property type="entry name" value="RdRP"/>
    <property type="match status" value="1"/>
</dbReference>
<evidence type="ECO:0000259" key="10">
    <source>
        <dbReference type="PROSITE" id="PS50102"/>
    </source>
</evidence>
<dbReference type="InterPro" id="IPR058752">
    <property type="entry name" value="RDRP_C_head"/>
</dbReference>
<keyword evidence="2 9" id="KW-0696">RNA-directed RNA polymerase</keyword>
<dbReference type="GO" id="GO:0003968">
    <property type="term" value="F:RNA-directed RNA polymerase activity"/>
    <property type="evidence" value="ECO:0007669"/>
    <property type="project" value="UniProtKB-KW"/>
</dbReference>
<dbReference type="Proteomes" id="UP001153678">
    <property type="component" value="Unassembled WGS sequence"/>
</dbReference>
<evidence type="ECO:0000313" key="12">
    <source>
        <dbReference type="Proteomes" id="UP001153678"/>
    </source>
</evidence>
<gene>
    <name evidence="11" type="ORF">FWILDA_LOCUS5184</name>
</gene>
<dbReference type="EC" id="2.7.7.48" evidence="9"/>
<evidence type="ECO:0000256" key="9">
    <source>
        <dbReference type="RuleBase" id="RU363098"/>
    </source>
</evidence>
<evidence type="ECO:0000256" key="4">
    <source>
        <dbReference type="ARBA" id="ARBA00022695"/>
    </source>
</evidence>
<evidence type="ECO:0000256" key="1">
    <source>
        <dbReference type="ARBA" id="ARBA00005762"/>
    </source>
</evidence>
<accession>A0A9W4SJS1</accession>
<comment type="similarity">
    <text evidence="1 9">Belongs to the RdRP family.</text>
</comment>
<evidence type="ECO:0000256" key="8">
    <source>
        <dbReference type="PROSITE-ProRule" id="PRU00176"/>
    </source>
</evidence>
<evidence type="ECO:0000256" key="3">
    <source>
        <dbReference type="ARBA" id="ARBA00022679"/>
    </source>
</evidence>
<dbReference type="OrthoDB" id="6513042at2759"/>
<dbReference type="PANTHER" id="PTHR23079:SF55">
    <property type="entry name" value="RNA-DIRECTED RNA POLYMERASE"/>
    <property type="match status" value="1"/>
</dbReference>
<dbReference type="InterPro" id="IPR012677">
    <property type="entry name" value="Nucleotide-bd_a/b_plait_sf"/>
</dbReference>
<dbReference type="InterPro" id="IPR035979">
    <property type="entry name" value="RBD_domain_sf"/>
</dbReference>